<dbReference type="PANTHER" id="PTHR35011">
    <property type="entry name" value="2,3-DIKETO-L-GULONATE TRAP TRANSPORTER SMALL PERMEASE PROTEIN YIAM"/>
    <property type="match status" value="1"/>
</dbReference>
<feature type="transmembrane region" description="Helical" evidence="9">
    <location>
        <begin position="81"/>
        <end position="114"/>
    </location>
</feature>
<keyword evidence="4 9" id="KW-0997">Cell inner membrane</keyword>
<dbReference type="PANTHER" id="PTHR35011:SF11">
    <property type="entry name" value="TRAP TRANSPORTER SMALL PERMEASE PROTEIN"/>
    <property type="match status" value="1"/>
</dbReference>
<evidence type="ECO:0000256" key="3">
    <source>
        <dbReference type="ARBA" id="ARBA00022475"/>
    </source>
</evidence>
<dbReference type="STRING" id="245187.SAMN04488003_1175"/>
<keyword evidence="3" id="KW-1003">Cell membrane</keyword>
<evidence type="ECO:0000256" key="7">
    <source>
        <dbReference type="ARBA" id="ARBA00023136"/>
    </source>
</evidence>
<comment type="subcellular location">
    <subcellularLocation>
        <location evidence="1 9">Cell inner membrane</location>
        <topology evidence="1 9">Multi-pass membrane protein</topology>
    </subcellularLocation>
</comment>
<dbReference type="GO" id="GO:0022857">
    <property type="term" value="F:transmembrane transporter activity"/>
    <property type="evidence" value="ECO:0007669"/>
    <property type="project" value="UniProtKB-UniRule"/>
</dbReference>
<feature type="transmembrane region" description="Helical" evidence="9">
    <location>
        <begin position="134"/>
        <end position="151"/>
    </location>
</feature>
<keyword evidence="12" id="KW-1185">Reference proteome</keyword>
<gene>
    <name evidence="11" type="ORF">SAMN04488003_1175</name>
</gene>
<dbReference type="Pfam" id="PF04290">
    <property type="entry name" value="DctQ"/>
    <property type="match status" value="1"/>
</dbReference>
<reference evidence="11 12" key="1">
    <citation type="submission" date="2016-10" db="EMBL/GenBank/DDBJ databases">
        <authorList>
            <person name="de Groot N.N."/>
        </authorList>
    </citation>
    <scope>NUCLEOTIDE SEQUENCE [LARGE SCALE GENOMIC DNA]</scope>
    <source>
        <strain evidence="11 12">DSM 16213</strain>
    </source>
</reference>
<evidence type="ECO:0000313" key="11">
    <source>
        <dbReference type="EMBL" id="SEN44929.1"/>
    </source>
</evidence>
<evidence type="ECO:0000256" key="9">
    <source>
        <dbReference type="RuleBase" id="RU369079"/>
    </source>
</evidence>
<organism evidence="11 12">
    <name type="scientific">Loktanella fryxellensis</name>
    <dbReference type="NCBI Taxonomy" id="245187"/>
    <lineage>
        <taxon>Bacteria</taxon>
        <taxon>Pseudomonadati</taxon>
        <taxon>Pseudomonadota</taxon>
        <taxon>Alphaproteobacteria</taxon>
        <taxon>Rhodobacterales</taxon>
        <taxon>Roseobacteraceae</taxon>
        <taxon>Loktanella</taxon>
    </lineage>
</organism>
<evidence type="ECO:0000256" key="5">
    <source>
        <dbReference type="ARBA" id="ARBA00022692"/>
    </source>
</evidence>
<keyword evidence="7 9" id="KW-0472">Membrane</keyword>
<evidence type="ECO:0000256" key="2">
    <source>
        <dbReference type="ARBA" id="ARBA00022448"/>
    </source>
</evidence>
<dbReference type="EMBL" id="FOCI01000017">
    <property type="protein sequence ID" value="SEN44929.1"/>
    <property type="molecule type" value="Genomic_DNA"/>
</dbReference>
<dbReference type="OrthoDB" id="4964541at2"/>
<evidence type="ECO:0000256" key="6">
    <source>
        <dbReference type="ARBA" id="ARBA00022989"/>
    </source>
</evidence>
<name>A0A1H8GM82_9RHOB</name>
<sequence>MSGSLTALSRLNTQLCRAALWLAASGLIAMTVIVAAQVWWRYVLNDSLLFVEPTAILLMSWFIFLGSAVGVREGFHMGFEVLLYVVPAGVGHALRVVSDAGILIFSCGMAVYGWQLMARTWNTSVPVIGLPGGFTYMPLFAGGILMSLFMLENLWRRLAGQVIDHAPRADDIIASEV</sequence>
<dbReference type="InterPro" id="IPR007387">
    <property type="entry name" value="TRAP_DctQ"/>
</dbReference>
<protein>
    <recommendedName>
        <fullName evidence="9">TRAP transporter small permease protein</fullName>
    </recommendedName>
</protein>
<dbReference type="AlphaFoldDB" id="A0A1H8GM82"/>
<comment type="function">
    <text evidence="9">Part of the tripartite ATP-independent periplasmic (TRAP) transport system.</text>
</comment>
<dbReference type="RefSeq" id="WP_089904089.1">
    <property type="nucleotide sequence ID" value="NZ_FOCI01000017.1"/>
</dbReference>
<feature type="domain" description="Tripartite ATP-independent periplasmic transporters DctQ component" evidence="10">
    <location>
        <begin position="30"/>
        <end position="159"/>
    </location>
</feature>
<dbReference type="Proteomes" id="UP000199585">
    <property type="component" value="Unassembled WGS sequence"/>
</dbReference>
<evidence type="ECO:0000256" key="4">
    <source>
        <dbReference type="ARBA" id="ARBA00022519"/>
    </source>
</evidence>
<dbReference type="GO" id="GO:0015740">
    <property type="term" value="P:C4-dicarboxylate transport"/>
    <property type="evidence" value="ECO:0007669"/>
    <property type="project" value="TreeGrafter"/>
</dbReference>
<evidence type="ECO:0000313" key="12">
    <source>
        <dbReference type="Proteomes" id="UP000199585"/>
    </source>
</evidence>
<keyword evidence="5 9" id="KW-0812">Transmembrane</keyword>
<evidence type="ECO:0000259" key="10">
    <source>
        <dbReference type="Pfam" id="PF04290"/>
    </source>
</evidence>
<keyword evidence="6 9" id="KW-1133">Transmembrane helix</keyword>
<accession>A0A1H8GM82</accession>
<proteinExistence type="inferred from homology"/>
<keyword evidence="2 9" id="KW-0813">Transport</keyword>
<comment type="subunit">
    <text evidence="9">The complex comprises the extracytoplasmic solute receptor protein and the two transmembrane proteins.</text>
</comment>
<dbReference type="InterPro" id="IPR055348">
    <property type="entry name" value="DctQ"/>
</dbReference>
<feature type="transmembrane region" description="Helical" evidence="9">
    <location>
        <begin position="48"/>
        <end position="69"/>
    </location>
</feature>
<comment type="similarity">
    <text evidence="8 9">Belongs to the TRAP transporter small permease family.</text>
</comment>
<feature type="transmembrane region" description="Helical" evidence="9">
    <location>
        <begin position="20"/>
        <end position="42"/>
    </location>
</feature>
<evidence type="ECO:0000256" key="1">
    <source>
        <dbReference type="ARBA" id="ARBA00004429"/>
    </source>
</evidence>
<dbReference type="GO" id="GO:0005886">
    <property type="term" value="C:plasma membrane"/>
    <property type="evidence" value="ECO:0007669"/>
    <property type="project" value="UniProtKB-SubCell"/>
</dbReference>
<evidence type="ECO:0000256" key="8">
    <source>
        <dbReference type="ARBA" id="ARBA00038436"/>
    </source>
</evidence>